<gene>
    <name evidence="8" type="ORF">UV74_C0013G0007</name>
</gene>
<feature type="domain" description="ComEC/Rec2-related protein" evidence="7">
    <location>
        <begin position="135"/>
        <end position="362"/>
    </location>
</feature>
<keyword evidence="5 6" id="KW-0472">Membrane</keyword>
<sequence>MYTKQIKTNSLFIRDCLFWGLLLAAVIFRFQSTKPVYRDGDKIRVSGRLLTEPIRYSNAQYFHLERLKVYLPLFPEIYYGDYVVIEGVVSEDKLTSPVLVNRIESRNMLFLIRRRLISFYQASLSEPHASLVAGIVIGAKSSLPEDFWNALKATGTAHVVVASGMNVSMTASFVLAALVNFITRKRAVIIAIVSIWIYTVMSGFDAPIIRAAIMGSIAFGAQSVGRLSLSLRALLLSAVLMLIINPRWMTDLGFVLSFLATLALILFESKIRSKIHFVPGVFREGLSTSLAAQVGVAPVLYYVFGQFNPVSPLINALILWTIAPIMVIGSLSGLLGIFMPFLGRAVLLLAFPLTSWFVFVVNLFG</sequence>
<dbReference type="Proteomes" id="UP000034090">
    <property type="component" value="Unassembled WGS sequence"/>
</dbReference>
<dbReference type="InterPro" id="IPR004477">
    <property type="entry name" value="ComEC_N"/>
</dbReference>
<organism evidence="8 9">
    <name type="scientific">Candidatus Woesebacteria bacterium GW2011_GWB1_43_14</name>
    <dbReference type="NCBI Taxonomy" id="1618578"/>
    <lineage>
        <taxon>Bacteria</taxon>
        <taxon>Candidatus Woeseibacteriota</taxon>
    </lineage>
</organism>
<feature type="transmembrane region" description="Helical" evidence="6">
    <location>
        <begin position="159"/>
        <end position="182"/>
    </location>
</feature>
<dbReference type="InterPro" id="IPR052159">
    <property type="entry name" value="Competence_DNA_uptake"/>
</dbReference>
<evidence type="ECO:0000256" key="3">
    <source>
        <dbReference type="ARBA" id="ARBA00022692"/>
    </source>
</evidence>
<keyword evidence="2" id="KW-1003">Cell membrane</keyword>
<accession>A0A0G1DG61</accession>
<evidence type="ECO:0000256" key="5">
    <source>
        <dbReference type="ARBA" id="ARBA00023136"/>
    </source>
</evidence>
<feature type="transmembrane region" description="Helical" evidence="6">
    <location>
        <begin position="188"/>
        <end position="208"/>
    </location>
</feature>
<feature type="transmembrane region" description="Helical" evidence="6">
    <location>
        <begin position="281"/>
        <end position="304"/>
    </location>
</feature>
<comment type="subcellular location">
    <subcellularLocation>
        <location evidence="1">Cell membrane</location>
        <topology evidence="1">Multi-pass membrane protein</topology>
    </subcellularLocation>
</comment>
<dbReference type="NCBIfam" id="TIGR00360">
    <property type="entry name" value="ComEC_N-term"/>
    <property type="match status" value="1"/>
</dbReference>
<keyword evidence="4 6" id="KW-1133">Transmembrane helix</keyword>
<dbReference type="PANTHER" id="PTHR30619">
    <property type="entry name" value="DNA INTERNALIZATION/COMPETENCE PROTEIN COMEC/REC2"/>
    <property type="match status" value="1"/>
</dbReference>
<feature type="transmembrane region" description="Helical" evidence="6">
    <location>
        <begin position="316"/>
        <end position="338"/>
    </location>
</feature>
<protein>
    <submittedName>
        <fullName evidence="8">Internalization-related competence protein ComEC/Rec2 protein</fullName>
    </submittedName>
</protein>
<keyword evidence="3 6" id="KW-0812">Transmembrane</keyword>
<proteinExistence type="predicted"/>
<evidence type="ECO:0000256" key="4">
    <source>
        <dbReference type="ARBA" id="ARBA00022989"/>
    </source>
</evidence>
<feature type="transmembrane region" description="Helical" evidence="6">
    <location>
        <begin position="12"/>
        <end position="30"/>
    </location>
</feature>
<dbReference type="STRING" id="1618578.UV74_C0013G0007"/>
<dbReference type="Pfam" id="PF03772">
    <property type="entry name" value="Competence"/>
    <property type="match status" value="1"/>
</dbReference>
<evidence type="ECO:0000259" key="7">
    <source>
        <dbReference type="Pfam" id="PF03772"/>
    </source>
</evidence>
<comment type="caution">
    <text evidence="8">The sequence shown here is derived from an EMBL/GenBank/DDBJ whole genome shotgun (WGS) entry which is preliminary data.</text>
</comment>
<feature type="transmembrane region" description="Helical" evidence="6">
    <location>
        <begin position="345"/>
        <end position="364"/>
    </location>
</feature>
<dbReference type="AlphaFoldDB" id="A0A0G1DG61"/>
<feature type="transmembrane region" description="Helical" evidence="6">
    <location>
        <begin position="252"/>
        <end position="269"/>
    </location>
</feature>
<dbReference type="GO" id="GO:0005886">
    <property type="term" value="C:plasma membrane"/>
    <property type="evidence" value="ECO:0007669"/>
    <property type="project" value="UniProtKB-SubCell"/>
</dbReference>
<name>A0A0G1DG61_9BACT</name>
<evidence type="ECO:0000256" key="6">
    <source>
        <dbReference type="SAM" id="Phobius"/>
    </source>
</evidence>
<evidence type="ECO:0000256" key="1">
    <source>
        <dbReference type="ARBA" id="ARBA00004651"/>
    </source>
</evidence>
<reference evidence="8 9" key="1">
    <citation type="journal article" date="2015" name="Nature">
        <title>rRNA introns, odd ribosomes, and small enigmatic genomes across a large radiation of phyla.</title>
        <authorList>
            <person name="Brown C.T."/>
            <person name="Hug L.A."/>
            <person name="Thomas B.C."/>
            <person name="Sharon I."/>
            <person name="Castelle C.J."/>
            <person name="Singh A."/>
            <person name="Wilkins M.J."/>
            <person name="Williams K.H."/>
            <person name="Banfield J.F."/>
        </authorList>
    </citation>
    <scope>NUCLEOTIDE SEQUENCE [LARGE SCALE GENOMIC DNA]</scope>
</reference>
<dbReference type="EMBL" id="LCFQ01000013">
    <property type="protein sequence ID" value="KKS96885.1"/>
    <property type="molecule type" value="Genomic_DNA"/>
</dbReference>
<evidence type="ECO:0000313" key="8">
    <source>
        <dbReference type="EMBL" id="KKS96885.1"/>
    </source>
</evidence>
<evidence type="ECO:0000313" key="9">
    <source>
        <dbReference type="Proteomes" id="UP000034090"/>
    </source>
</evidence>
<dbReference type="PANTHER" id="PTHR30619:SF7">
    <property type="entry name" value="BETA-LACTAMASE DOMAIN PROTEIN"/>
    <property type="match status" value="1"/>
</dbReference>
<evidence type="ECO:0000256" key="2">
    <source>
        <dbReference type="ARBA" id="ARBA00022475"/>
    </source>
</evidence>